<organism evidence="1 2">
    <name type="scientific">Azoarcus taiwanensis</name>
    <dbReference type="NCBI Taxonomy" id="666964"/>
    <lineage>
        <taxon>Bacteria</taxon>
        <taxon>Pseudomonadati</taxon>
        <taxon>Pseudomonadota</taxon>
        <taxon>Betaproteobacteria</taxon>
        <taxon>Rhodocyclales</taxon>
        <taxon>Zoogloeaceae</taxon>
        <taxon>Azoarcus</taxon>
    </lineage>
</organism>
<gene>
    <name evidence="1" type="ORF">GPA21_09840</name>
</gene>
<dbReference type="AlphaFoldDB" id="A0A972F852"/>
<comment type="caution">
    <text evidence="1">The sequence shown here is derived from an EMBL/GenBank/DDBJ whole genome shotgun (WGS) entry which is preliminary data.</text>
</comment>
<accession>A0A972F852</accession>
<dbReference type="EMBL" id="WTVM01000049">
    <property type="protein sequence ID" value="NMG03275.1"/>
    <property type="molecule type" value="Genomic_DNA"/>
</dbReference>
<sequence length="99" mass="11968">MTDVPTDPSSRFLHRVERRARFLETLFIAEMGVYLSPDNEQRRRTIEMLVRLIARQSELPHIKPEAFKQAFEILNRHLEAMQRVLPHDVQYRNRLRKAW</sequence>
<dbReference type="Proteomes" id="UP000599523">
    <property type="component" value="Unassembled WGS sequence"/>
</dbReference>
<proteinExistence type="predicted"/>
<evidence type="ECO:0000313" key="1">
    <source>
        <dbReference type="EMBL" id="NMG03275.1"/>
    </source>
</evidence>
<keyword evidence="2" id="KW-1185">Reference proteome</keyword>
<evidence type="ECO:0000313" key="2">
    <source>
        <dbReference type="Proteomes" id="UP000599523"/>
    </source>
</evidence>
<protein>
    <submittedName>
        <fullName evidence="1">Uncharacterized protein</fullName>
    </submittedName>
</protein>
<dbReference type="RefSeq" id="WP_168988027.1">
    <property type="nucleotide sequence ID" value="NZ_CAWPHM010000274.1"/>
</dbReference>
<name>A0A972F852_9RHOO</name>
<reference evidence="1" key="1">
    <citation type="submission" date="2019-12" db="EMBL/GenBank/DDBJ databases">
        <title>Comparative genomics gives insights into the taxonomy of the Azoarcus-Aromatoleum group and reveals separate origins of nif in the plant-associated Azoarcus and non-plant-associated Aromatoleum sub-groups.</title>
        <authorList>
            <person name="Lafos M."/>
            <person name="Maluk M."/>
            <person name="Batista M."/>
            <person name="Junghare M."/>
            <person name="Carmona M."/>
            <person name="Faoro H."/>
            <person name="Cruz L.M."/>
            <person name="Battistoni F."/>
            <person name="De Souza E."/>
            <person name="Pedrosa F."/>
            <person name="Chen W.-M."/>
            <person name="Poole P.S."/>
            <person name="Dixon R.A."/>
            <person name="James E.K."/>
        </authorList>
    </citation>
    <scope>NUCLEOTIDE SEQUENCE</scope>
    <source>
        <strain evidence="1">NSC3</strain>
    </source>
</reference>